<dbReference type="Pfam" id="PF01425">
    <property type="entry name" value="Amidase"/>
    <property type="match status" value="1"/>
</dbReference>
<accession>A0A5K3G2Q1</accession>
<evidence type="ECO:0000313" key="2">
    <source>
        <dbReference type="WBParaSite" id="MCU_014525-RA"/>
    </source>
</evidence>
<dbReference type="GO" id="GO:0009062">
    <property type="term" value="P:fatty acid catabolic process"/>
    <property type="evidence" value="ECO:0007669"/>
    <property type="project" value="TreeGrafter"/>
</dbReference>
<dbReference type="PANTHER" id="PTHR45847">
    <property type="entry name" value="FATTY ACID AMIDE HYDROLASE"/>
    <property type="match status" value="1"/>
</dbReference>
<dbReference type="PANTHER" id="PTHR45847:SF6">
    <property type="entry name" value="FATTY ACID AMIDE HYDROLASE"/>
    <property type="match status" value="1"/>
</dbReference>
<dbReference type="InterPro" id="IPR023631">
    <property type="entry name" value="Amidase_dom"/>
</dbReference>
<organism evidence="2">
    <name type="scientific">Mesocestoides corti</name>
    <name type="common">Flatworm</name>
    <dbReference type="NCBI Taxonomy" id="53468"/>
    <lineage>
        <taxon>Eukaryota</taxon>
        <taxon>Metazoa</taxon>
        <taxon>Spiralia</taxon>
        <taxon>Lophotrochozoa</taxon>
        <taxon>Platyhelminthes</taxon>
        <taxon>Cestoda</taxon>
        <taxon>Eucestoda</taxon>
        <taxon>Cyclophyllidea</taxon>
        <taxon>Mesocestoididae</taxon>
        <taxon>Mesocestoides</taxon>
    </lineage>
</organism>
<dbReference type="WBParaSite" id="MCU_014525-RA">
    <property type="protein sequence ID" value="MCU_014525-RA"/>
    <property type="gene ID" value="MCU_014525"/>
</dbReference>
<dbReference type="GO" id="GO:0017064">
    <property type="term" value="F:fatty acid amide hydrolase activity"/>
    <property type="evidence" value="ECO:0007669"/>
    <property type="project" value="TreeGrafter"/>
</dbReference>
<dbReference type="GO" id="GO:0004040">
    <property type="term" value="F:amidase activity"/>
    <property type="evidence" value="ECO:0007669"/>
    <property type="project" value="TreeGrafter"/>
</dbReference>
<reference evidence="2" key="1">
    <citation type="submission" date="2019-11" db="UniProtKB">
        <authorList>
            <consortium name="WormBaseParasite"/>
        </authorList>
    </citation>
    <scope>IDENTIFICATION</scope>
</reference>
<sequence length="329" mass="35250">TGICLDASTEIYGKQRNPLDAKRLAGGSSTGEAILLVKDGSPLGFGTDIAGSIRIPSAFCGICGLKLTSNRISTIGLRSVAEDGFAHIHPVFGPMAKCTSLLADAMKAILCSAMFELDPRVPELPFNDRIYSGTEPLVIGYCACIGEELAVRPVVAVEAAMHKVISLLRSKGHKLVKFNIPDPDKLISMSSTAMFANGGASLRKAVQDDPANSRLRLLCFALSLPVFIRRSVAWLIHRFISRPIGATIRSSTGCQSTQDVLFLLNEISGYQVEFAKAWSEAKLDVLICPGMPFPAPLDTTPDLLISGLTNYVLPYNVLDYPAGVLPVAK</sequence>
<dbReference type="SUPFAM" id="SSF75304">
    <property type="entry name" value="Amidase signature (AS) enzymes"/>
    <property type="match status" value="1"/>
</dbReference>
<dbReference type="InterPro" id="IPR052096">
    <property type="entry name" value="Endocannabinoid_amidase"/>
</dbReference>
<dbReference type="InterPro" id="IPR036928">
    <property type="entry name" value="AS_sf"/>
</dbReference>
<proteinExistence type="predicted"/>
<dbReference type="Gene3D" id="3.90.1300.10">
    <property type="entry name" value="Amidase signature (AS) domain"/>
    <property type="match status" value="1"/>
</dbReference>
<protein>
    <submittedName>
        <fullName evidence="2">Amidase domain-containing protein</fullName>
    </submittedName>
</protein>
<dbReference type="AlphaFoldDB" id="A0A5K3G2Q1"/>
<feature type="domain" description="Amidase" evidence="1">
    <location>
        <begin position="5"/>
        <end position="327"/>
    </location>
</feature>
<evidence type="ECO:0000259" key="1">
    <source>
        <dbReference type="Pfam" id="PF01425"/>
    </source>
</evidence>
<name>A0A5K3G2Q1_MESCO</name>